<reference evidence="1" key="2">
    <citation type="journal article" date="2024" name="Plant">
        <title>Genomic evolution and insights into agronomic trait innovations of Sesamum species.</title>
        <authorList>
            <person name="Miao H."/>
            <person name="Wang L."/>
            <person name="Qu L."/>
            <person name="Liu H."/>
            <person name="Sun Y."/>
            <person name="Le M."/>
            <person name="Wang Q."/>
            <person name="Wei S."/>
            <person name="Zheng Y."/>
            <person name="Lin W."/>
            <person name="Duan Y."/>
            <person name="Cao H."/>
            <person name="Xiong S."/>
            <person name="Wang X."/>
            <person name="Wei L."/>
            <person name="Li C."/>
            <person name="Ma Q."/>
            <person name="Ju M."/>
            <person name="Zhao R."/>
            <person name="Li G."/>
            <person name="Mu C."/>
            <person name="Tian Q."/>
            <person name="Mei H."/>
            <person name="Zhang T."/>
            <person name="Gao T."/>
            <person name="Zhang H."/>
        </authorList>
    </citation>
    <scope>NUCLEOTIDE SEQUENCE</scope>
    <source>
        <strain evidence="1">G01</strain>
    </source>
</reference>
<reference evidence="1" key="1">
    <citation type="submission" date="2020-06" db="EMBL/GenBank/DDBJ databases">
        <authorList>
            <person name="Li T."/>
            <person name="Hu X."/>
            <person name="Zhang T."/>
            <person name="Song X."/>
            <person name="Zhang H."/>
            <person name="Dai N."/>
            <person name="Sheng W."/>
            <person name="Hou X."/>
            <person name="Wei L."/>
        </authorList>
    </citation>
    <scope>NUCLEOTIDE SEQUENCE</scope>
    <source>
        <strain evidence="1">G01</strain>
        <tissue evidence="1">Leaf</tissue>
    </source>
</reference>
<evidence type="ECO:0008006" key="2">
    <source>
        <dbReference type="Google" id="ProtNLM"/>
    </source>
</evidence>
<organism evidence="1">
    <name type="scientific">Sesamum angustifolium</name>
    <dbReference type="NCBI Taxonomy" id="2727405"/>
    <lineage>
        <taxon>Eukaryota</taxon>
        <taxon>Viridiplantae</taxon>
        <taxon>Streptophyta</taxon>
        <taxon>Embryophyta</taxon>
        <taxon>Tracheophyta</taxon>
        <taxon>Spermatophyta</taxon>
        <taxon>Magnoliopsida</taxon>
        <taxon>eudicotyledons</taxon>
        <taxon>Gunneridae</taxon>
        <taxon>Pentapetalae</taxon>
        <taxon>asterids</taxon>
        <taxon>lamiids</taxon>
        <taxon>Lamiales</taxon>
        <taxon>Pedaliaceae</taxon>
        <taxon>Sesamum</taxon>
    </lineage>
</organism>
<evidence type="ECO:0000313" key="1">
    <source>
        <dbReference type="EMBL" id="KAL0290768.1"/>
    </source>
</evidence>
<gene>
    <name evidence="1" type="ORF">Sangu_2559500</name>
</gene>
<accession>A0AAW2JB01</accession>
<name>A0AAW2JB01_9LAMI</name>
<proteinExistence type="predicted"/>
<dbReference type="EMBL" id="JACGWK010001337">
    <property type="protein sequence ID" value="KAL0290768.1"/>
    <property type="molecule type" value="Genomic_DNA"/>
</dbReference>
<sequence length="87" mass="9881">MLIYLASWARRASNLVVGLLARDLKKSLSSNPCAKALTLTSWVVDGTSKAAVLKHWRNSFRGSPSFWKMEKRSKRTENRNKSQNWGS</sequence>
<protein>
    <recommendedName>
        <fullName evidence="2">Secreted protein</fullName>
    </recommendedName>
</protein>
<dbReference type="AlphaFoldDB" id="A0AAW2JB01"/>
<comment type="caution">
    <text evidence="1">The sequence shown here is derived from an EMBL/GenBank/DDBJ whole genome shotgun (WGS) entry which is preliminary data.</text>
</comment>